<organism evidence="1">
    <name type="scientific">uncultured Caudovirales phage</name>
    <dbReference type="NCBI Taxonomy" id="2100421"/>
    <lineage>
        <taxon>Viruses</taxon>
        <taxon>Duplodnaviria</taxon>
        <taxon>Heunggongvirae</taxon>
        <taxon>Uroviricota</taxon>
        <taxon>Caudoviricetes</taxon>
        <taxon>Peduoviridae</taxon>
        <taxon>Maltschvirus</taxon>
        <taxon>Maltschvirus maltsch</taxon>
    </lineage>
</organism>
<sequence length="788" mass="86440">MVDINLATFQDTPVQEDFSLLSIGGGVEAEQRIQQGFETNTAIAWGLQTAEEAALRGLQALGRDDKMLTADEANKLYGVEGKLSFNEAMPESVAKLRYNKHLNYEARSEILSQAEQDNKGLEYFLQGLAGNAPAIAEAGFGFAAASAVAPFIIKAAQLAKYGAVGEAIEGALISPFAFGSGATTGIVRGAVGEGAYETLLQVGIKAQADRNGYDYDVLWGLASIALGSAGGGLGGFFLGKQADEIASTIKNFETALDDLVESGVITRDGQASIMSKMMSDINSGVITDPKTINAALRVDYGTALRSKMDNLFESGYLDGIISKAELDKLDDVQLQEVYSEIAFKSYIRQINIKNPITQISQEANGALSKISQQIDELQAQKALNPESAEAIDLKLNELFQVKEDIFRQELGKFHEALNKVIQKSKEEGFTFTPGKTAQKTKNTGKDLVTANYQGGIIDDIFKALAEGKKLDNAIFKDNFDAISPSFLKTYTTKKGGLPLDIFIEKEIGERGLDPKEVLDELYDAFKKYDRSPLDYWRDKEAARALSITESDLVPREVMASMELDEILKKLDDPNISAIERAKLEASIGGIAEKAQIEGILSSFDSPSKMLFDEFKGVYSELRDLIKAKKIKNIDNFFTMHQDTQSAITKLFRLIDPVENNFNFQDLLKLTDDELQAAYTKHLHARQTLNSSSLQEAQEILKGTFKQTDETFNEAVAQLGKETEEMQKVVSSLENKDLDAILKDMNIPEDELVAFKAELESSAEYQDILKTDSKYQGMAEAARCVLGGL</sequence>
<name>A0A6J5MDC9_9CAUD</name>
<protein>
    <submittedName>
        <fullName evidence="1">Uncharacterized protein</fullName>
    </submittedName>
</protein>
<reference evidence="1" key="1">
    <citation type="submission" date="2020-04" db="EMBL/GenBank/DDBJ databases">
        <authorList>
            <person name="Chiriac C."/>
            <person name="Salcher M."/>
            <person name="Ghai R."/>
            <person name="Kavagutti S V."/>
        </authorList>
    </citation>
    <scope>NUCLEOTIDE SEQUENCE</scope>
</reference>
<gene>
    <name evidence="1" type="ORF">UFOVP457_30</name>
</gene>
<accession>A0A6J5MDC9</accession>
<evidence type="ECO:0000313" key="1">
    <source>
        <dbReference type="EMBL" id="CAB4144191.1"/>
    </source>
</evidence>
<proteinExistence type="predicted"/>
<dbReference type="EMBL" id="LR796435">
    <property type="protein sequence ID" value="CAB4144191.1"/>
    <property type="molecule type" value="Genomic_DNA"/>
</dbReference>